<evidence type="ECO:0000256" key="6">
    <source>
        <dbReference type="ARBA" id="ARBA00022737"/>
    </source>
</evidence>
<keyword evidence="5" id="KW-0732">Signal</keyword>
<evidence type="ECO:0000256" key="10">
    <source>
        <dbReference type="ARBA" id="ARBA00023180"/>
    </source>
</evidence>
<dbReference type="Pfam" id="PF13855">
    <property type="entry name" value="LRR_8"/>
    <property type="match status" value="1"/>
</dbReference>
<reference evidence="11 12" key="1">
    <citation type="journal article" date="2023" name="Life. Sci Alliance">
        <title>Evolutionary insights into 3D genome organization and epigenetic landscape of Vigna mungo.</title>
        <authorList>
            <person name="Junaid A."/>
            <person name="Singh B."/>
            <person name="Bhatia S."/>
        </authorList>
    </citation>
    <scope>NUCLEOTIDE SEQUENCE [LARGE SCALE GENOMIC DNA]</scope>
    <source>
        <strain evidence="11">Urdbean</strain>
    </source>
</reference>
<dbReference type="PANTHER" id="PTHR48063">
    <property type="entry name" value="LRR RECEPTOR-LIKE KINASE"/>
    <property type="match status" value="1"/>
</dbReference>
<dbReference type="FunFam" id="3.80.10.10:FF:000111">
    <property type="entry name" value="LRR receptor-like serine/threonine-protein kinase ERECTA"/>
    <property type="match status" value="1"/>
</dbReference>
<keyword evidence="8" id="KW-0472">Membrane</keyword>
<evidence type="ECO:0000256" key="3">
    <source>
        <dbReference type="ARBA" id="ARBA00022614"/>
    </source>
</evidence>
<evidence type="ECO:0000256" key="5">
    <source>
        <dbReference type="ARBA" id="ARBA00022729"/>
    </source>
</evidence>
<dbReference type="Gene3D" id="3.80.10.10">
    <property type="entry name" value="Ribonuclease Inhibitor"/>
    <property type="match status" value="1"/>
</dbReference>
<evidence type="ECO:0000313" key="12">
    <source>
        <dbReference type="Proteomes" id="UP001374535"/>
    </source>
</evidence>
<evidence type="ECO:0000256" key="7">
    <source>
        <dbReference type="ARBA" id="ARBA00022989"/>
    </source>
</evidence>
<keyword evidence="4" id="KW-0812">Transmembrane</keyword>
<dbReference type="GO" id="GO:0016020">
    <property type="term" value="C:membrane"/>
    <property type="evidence" value="ECO:0007669"/>
    <property type="project" value="UniProtKB-SubCell"/>
</dbReference>
<protein>
    <submittedName>
        <fullName evidence="11">Uncharacterized protein</fullName>
    </submittedName>
</protein>
<keyword evidence="3" id="KW-0433">Leucine-rich repeat</keyword>
<evidence type="ECO:0000256" key="9">
    <source>
        <dbReference type="ARBA" id="ARBA00023170"/>
    </source>
</evidence>
<dbReference type="PANTHER" id="PTHR48063:SF63">
    <property type="entry name" value="LEUCINE-RICH RECEPTOR-LIKE KINASE FAMILY PROTEIN"/>
    <property type="match status" value="1"/>
</dbReference>
<dbReference type="SUPFAM" id="SSF52058">
    <property type="entry name" value="L domain-like"/>
    <property type="match status" value="1"/>
</dbReference>
<keyword evidence="12" id="KW-1185">Reference proteome</keyword>
<dbReference type="EMBL" id="CP144697">
    <property type="protein sequence ID" value="WVZ14228.1"/>
    <property type="molecule type" value="Genomic_DNA"/>
</dbReference>
<keyword evidence="10" id="KW-0325">Glycoprotein</keyword>
<proteinExistence type="inferred from homology"/>
<dbReference type="InterPro" id="IPR046956">
    <property type="entry name" value="RLP23-like"/>
</dbReference>
<evidence type="ECO:0000256" key="4">
    <source>
        <dbReference type="ARBA" id="ARBA00022692"/>
    </source>
</evidence>
<feature type="non-terminal residue" evidence="11">
    <location>
        <position position="1"/>
    </location>
</feature>
<keyword evidence="6" id="KW-0677">Repeat</keyword>
<gene>
    <name evidence="11" type="ORF">V8G54_011794</name>
</gene>
<organism evidence="11 12">
    <name type="scientific">Vigna mungo</name>
    <name type="common">Black gram</name>
    <name type="synonym">Phaseolus mungo</name>
    <dbReference type="NCBI Taxonomy" id="3915"/>
    <lineage>
        <taxon>Eukaryota</taxon>
        <taxon>Viridiplantae</taxon>
        <taxon>Streptophyta</taxon>
        <taxon>Embryophyta</taxon>
        <taxon>Tracheophyta</taxon>
        <taxon>Spermatophyta</taxon>
        <taxon>Magnoliopsida</taxon>
        <taxon>eudicotyledons</taxon>
        <taxon>Gunneridae</taxon>
        <taxon>Pentapetalae</taxon>
        <taxon>rosids</taxon>
        <taxon>fabids</taxon>
        <taxon>Fabales</taxon>
        <taxon>Fabaceae</taxon>
        <taxon>Papilionoideae</taxon>
        <taxon>50 kb inversion clade</taxon>
        <taxon>NPAAA clade</taxon>
        <taxon>indigoferoid/millettioid clade</taxon>
        <taxon>Phaseoleae</taxon>
        <taxon>Vigna</taxon>
    </lineage>
</organism>
<evidence type="ECO:0000256" key="2">
    <source>
        <dbReference type="ARBA" id="ARBA00009592"/>
    </source>
</evidence>
<keyword evidence="9" id="KW-0675">Receptor</keyword>
<dbReference type="Proteomes" id="UP001374535">
    <property type="component" value="Chromosome 4"/>
</dbReference>
<dbReference type="Pfam" id="PF00560">
    <property type="entry name" value="LRR_1"/>
    <property type="match status" value="1"/>
</dbReference>
<dbReference type="InterPro" id="IPR001611">
    <property type="entry name" value="Leu-rich_rpt"/>
</dbReference>
<accession>A0AAQ3NTJ2</accession>
<keyword evidence="7" id="KW-1133">Transmembrane helix</keyword>
<evidence type="ECO:0000256" key="1">
    <source>
        <dbReference type="ARBA" id="ARBA00004479"/>
    </source>
</evidence>
<name>A0AAQ3NTJ2_VIGMU</name>
<dbReference type="AlphaFoldDB" id="A0AAQ3NTJ2"/>
<dbReference type="InterPro" id="IPR032675">
    <property type="entry name" value="LRR_dom_sf"/>
</dbReference>
<feature type="non-terminal residue" evidence="11">
    <location>
        <position position="139"/>
    </location>
</feature>
<sequence>NSILGLVTNVDLSNNNLSGEIPREITYLDGLIYLNLSKNQLSGQIPPSIGNMRLLESIDLSRNQLSGKIPPTISNLSFLNNLDLSHNHLEGEIPTGTQIQSFEASHFVGNNLCGPPLSINCSSNHQIPYIDSSKTENGG</sequence>
<comment type="subcellular location">
    <subcellularLocation>
        <location evidence="1">Membrane</location>
        <topology evidence="1">Single-pass type I membrane protein</topology>
    </subcellularLocation>
</comment>
<evidence type="ECO:0000313" key="11">
    <source>
        <dbReference type="EMBL" id="WVZ14228.1"/>
    </source>
</evidence>
<dbReference type="PRINTS" id="PR00019">
    <property type="entry name" value="LEURICHRPT"/>
</dbReference>
<comment type="similarity">
    <text evidence="2">Belongs to the RLP family.</text>
</comment>
<evidence type="ECO:0000256" key="8">
    <source>
        <dbReference type="ARBA" id="ARBA00023136"/>
    </source>
</evidence>